<reference evidence="7 8" key="1">
    <citation type="journal article" date="2014" name="J. Biotechnol.">
        <title>Complete genome sequence of the actinobacterium Amycolatopsis japonica MG417-CF17(T) (=DSM 44213T) producing (S,S)-N,N'-ethylenediaminedisuccinic acid.</title>
        <authorList>
            <person name="Stegmann E."/>
            <person name="Albersmeier A."/>
            <person name="Spohn M."/>
            <person name="Gert H."/>
            <person name="Weber T."/>
            <person name="Wohlleben W."/>
            <person name="Kalinowski J."/>
            <person name="Ruckert C."/>
        </authorList>
    </citation>
    <scope>NUCLEOTIDE SEQUENCE [LARGE SCALE GENOMIC DNA]</scope>
    <source>
        <strain evidence="8">MG417-CF17 (DSM 44213)</strain>
    </source>
</reference>
<evidence type="ECO:0000256" key="3">
    <source>
        <dbReference type="ARBA" id="ARBA00022989"/>
    </source>
</evidence>
<organism evidence="7 8">
    <name type="scientific">Amycolatopsis japonica</name>
    <dbReference type="NCBI Taxonomy" id="208439"/>
    <lineage>
        <taxon>Bacteria</taxon>
        <taxon>Bacillati</taxon>
        <taxon>Actinomycetota</taxon>
        <taxon>Actinomycetes</taxon>
        <taxon>Pseudonocardiales</taxon>
        <taxon>Pseudonocardiaceae</taxon>
        <taxon>Amycolatopsis</taxon>
        <taxon>Amycolatopsis japonica group</taxon>
    </lineage>
</organism>
<feature type="compositionally biased region" description="Polar residues" evidence="5">
    <location>
        <begin position="80"/>
        <end position="90"/>
    </location>
</feature>
<feature type="region of interest" description="Disordered" evidence="5">
    <location>
        <begin position="1"/>
        <end position="39"/>
    </location>
</feature>
<comment type="subcellular location">
    <subcellularLocation>
        <location evidence="1">Membrane</location>
        <topology evidence="1">Single-pass membrane protein</topology>
    </subcellularLocation>
</comment>
<evidence type="ECO:0000313" key="7">
    <source>
        <dbReference type="EMBL" id="AIG79596.1"/>
    </source>
</evidence>
<dbReference type="GO" id="GO:0016020">
    <property type="term" value="C:membrane"/>
    <property type="evidence" value="ECO:0007669"/>
    <property type="project" value="UniProtKB-SubCell"/>
</dbReference>
<dbReference type="PANTHER" id="PTHR30168">
    <property type="entry name" value="PUTATIVE MEMBRANE PROTEIN YPFJ"/>
    <property type="match status" value="1"/>
</dbReference>
<protein>
    <submittedName>
        <fullName evidence="7">Metalloprotease</fullName>
    </submittedName>
</protein>
<accession>A0A075V526</accession>
<dbReference type="eggNOG" id="COG2321">
    <property type="taxonomic scope" value="Bacteria"/>
</dbReference>
<keyword evidence="7" id="KW-0482">Metalloprotease</keyword>
<keyword evidence="4 6" id="KW-0472">Membrane</keyword>
<keyword evidence="3 6" id="KW-1133">Transmembrane helix</keyword>
<proteinExistence type="predicted"/>
<keyword evidence="7" id="KW-0645">Protease</keyword>
<evidence type="ECO:0000313" key="8">
    <source>
        <dbReference type="Proteomes" id="UP000028492"/>
    </source>
</evidence>
<sequence>MTQPPHGQWPPRGAVQPPPVHGQPPAQWQGAPHHFPPPPPRRSVGAIVAICLGAVAVLVLGLVAIVSLNRDDSDHVANAGYSTLPNTPSQAGLPPSGSSSPSSSTNPFPSSPTKAPSSSSGPQKILKLGDHPILQDPNAGLRNRVCTLPQWQSSQQAAEAFFTAAGKCLDNAWGPFLDAYDLPFTPPALHFPTGASFETECGTIQVGIATAAYYCENNLYVPFRGLQTDQYGNNPGVYLALFAHEYGHHVQEVAGLMDAAWQKIYDAGQNSPAGLEMSRRKELQAQCFSGMFLGAHVDQGGTVSRDMYNKAWNDQETRGDNTSRSQDHGTNAHYASWWRAGASNNRIADCNTFSAPSSAVS</sequence>
<dbReference type="GO" id="GO:0006508">
    <property type="term" value="P:proteolysis"/>
    <property type="evidence" value="ECO:0007669"/>
    <property type="project" value="UniProtKB-KW"/>
</dbReference>
<dbReference type="RefSeq" id="WP_228694704.1">
    <property type="nucleotide sequence ID" value="NZ_CP008953.1"/>
</dbReference>
<dbReference type="HOGENOM" id="CLU_050836_0_0_11"/>
<evidence type="ECO:0000256" key="2">
    <source>
        <dbReference type="ARBA" id="ARBA00022692"/>
    </source>
</evidence>
<gene>
    <name evidence="7" type="ORF">AJAP_33940</name>
</gene>
<dbReference type="AlphaFoldDB" id="A0A075V526"/>
<keyword evidence="2 6" id="KW-0812">Transmembrane</keyword>
<dbReference type="PANTHER" id="PTHR30168:SF0">
    <property type="entry name" value="INNER MEMBRANE PROTEIN"/>
    <property type="match status" value="1"/>
</dbReference>
<dbReference type="InterPro" id="IPR007343">
    <property type="entry name" value="Uncharacterised_pept_Zn_put"/>
</dbReference>
<dbReference type="Pfam" id="PF04228">
    <property type="entry name" value="Zn_peptidase"/>
    <property type="match status" value="1"/>
</dbReference>
<feature type="compositionally biased region" description="Low complexity" evidence="5">
    <location>
        <begin position="94"/>
        <end position="122"/>
    </location>
</feature>
<evidence type="ECO:0000256" key="4">
    <source>
        <dbReference type="ARBA" id="ARBA00023136"/>
    </source>
</evidence>
<dbReference type="GO" id="GO:0008237">
    <property type="term" value="F:metallopeptidase activity"/>
    <property type="evidence" value="ECO:0007669"/>
    <property type="project" value="UniProtKB-KW"/>
</dbReference>
<evidence type="ECO:0000256" key="5">
    <source>
        <dbReference type="SAM" id="MobiDB-lite"/>
    </source>
</evidence>
<name>A0A075V526_9PSEU</name>
<dbReference type="STRING" id="208439.AJAP_33940"/>
<dbReference type="Proteomes" id="UP000028492">
    <property type="component" value="Chromosome"/>
</dbReference>
<evidence type="ECO:0000256" key="6">
    <source>
        <dbReference type="SAM" id="Phobius"/>
    </source>
</evidence>
<keyword evidence="8" id="KW-1185">Reference proteome</keyword>
<dbReference type="KEGG" id="aja:AJAP_33940"/>
<dbReference type="EMBL" id="CP008953">
    <property type="protein sequence ID" value="AIG79596.1"/>
    <property type="molecule type" value="Genomic_DNA"/>
</dbReference>
<feature type="region of interest" description="Disordered" evidence="5">
    <location>
        <begin position="79"/>
        <end position="129"/>
    </location>
</feature>
<keyword evidence="7" id="KW-0378">Hydrolase</keyword>
<feature type="transmembrane region" description="Helical" evidence="6">
    <location>
        <begin position="44"/>
        <end position="66"/>
    </location>
</feature>
<evidence type="ECO:0000256" key="1">
    <source>
        <dbReference type="ARBA" id="ARBA00004167"/>
    </source>
</evidence>